<dbReference type="Pfam" id="PF01435">
    <property type="entry name" value="Peptidase_M48"/>
    <property type="match status" value="1"/>
</dbReference>
<dbReference type="GO" id="GO:0046872">
    <property type="term" value="F:metal ion binding"/>
    <property type="evidence" value="ECO:0007669"/>
    <property type="project" value="UniProtKB-KW"/>
</dbReference>
<evidence type="ECO:0000313" key="15">
    <source>
        <dbReference type="EMBL" id="RSD28438.1"/>
    </source>
</evidence>
<dbReference type="Gene3D" id="3.30.2010.10">
    <property type="entry name" value="Metalloproteases ('zincins'), catalytic domain"/>
    <property type="match status" value="1"/>
</dbReference>
<evidence type="ECO:0000256" key="3">
    <source>
        <dbReference type="ARBA" id="ARBA00022475"/>
    </source>
</evidence>
<dbReference type="PANTHER" id="PTHR43221:SF1">
    <property type="entry name" value="PROTEASE HTPX"/>
    <property type="match status" value="1"/>
</dbReference>
<keyword evidence="7" id="KW-0378">Hydrolase</keyword>
<proteinExistence type="predicted"/>
<dbReference type="Proteomes" id="UP000279911">
    <property type="component" value="Unassembled WGS sequence"/>
</dbReference>
<evidence type="ECO:0000256" key="5">
    <source>
        <dbReference type="ARBA" id="ARBA00022692"/>
    </source>
</evidence>
<reference evidence="16" key="1">
    <citation type="submission" date="2018-12" db="EMBL/GenBank/DDBJ databases">
        <title>Bacillus chawlae sp. nov., Bacillus glennii sp. nov., and Bacillus saganii sp. nov. Isolated from the Vehicle Assembly Building at Kennedy Space Center where the Viking Spacecraft were Assembled.</title>
        <authorList>
            <person name="Seuylemezian A."/>
            <person name="Vaishampayan P."/>
        </authorList>
    </citation>
    <scope>NUCLEOTIDE SEQUENCE [LARGE SCALE GENOMIC DNA]</scope>
    <source>
        <strain evidence="16">DSM 13966</strain>
    </source>
</reference>
<dbReference type="GO" id="GO:0004222">
    <property type="term" value="F:metalloendopeptidase activity"/>
    <property type="evidence" value="ECO:0007669"/>
    <property type="project" value="InterPro"/>
</dbReference>
<dbReference type="InterPro" id="IPR001915">
    <property type="entry name" value="Peptidase_M48"/>
</dbReference>
<comment type="cofactor">
    <cofactor evidence="1">
        <name>Zn(2+)</name>
        <dbReference type="ChEBI" id="CHEBI:29105"/>
    </cofactor>
</comment>
<feature type="transmembrane region" description="Helical" evidence="13">
    <location>
        <begin position="30"/>
        <end position="59"/>
    </location>
</feature>
<organism evidence="15 16">
    <name type="scientific">Mesobacillus subterraneus</name>
    <dbReference type="NCBI Taxonomy" id="285983"/>
    <lineage>
        <taxon>Bacteria</taxon>
        <taxon>Bacillati</taxon>
        <taxon>Bacillota</taxon>
        <taxon>Bacilli</taxon>
        <taxon>Bacillales</taxon>
        <taxon>Bacillaceae</taxon>
        <taxon>Mesobacillus</taxon>
    </lineage>
</organism>
<keyword evidence="11 13" id="KW-0472">Membrane</keyword>
<dbReference type="GO" id="GO:0005886">
    <property type="term" value="C:plasma membrane"/>
    <property type="evidence" value="ECO:0007669"/>
    <property type="project" value="UniProtKB-SubCell"/>
</dbReference>
<dbReference type="InterPro" id="IPR050083">
    <property type="entry name" value="HtpX_protease"/>
</dbReference>
<evidence type="ECO:0000256" key="10">
    <source>
        <dbReference type="ARBA" id="ARBA00023049"/>
    </source>
</evidence>
<evidence type="ECO:0000256" key="1">
    <source>
        <dbReference type="ARBA" id="ARBA00001947"/>
    </source>
</evidence>
<accession>A0A3R9F2H3</accession>
<evidence type="ECO:0000256" key="11">
    <source>
        <dbReference type="ARBA" id="ARBA00023136"/>
    </source>
</evidence>
<keyword evidence="12" id="KW-0175">Coiled coil</keyword>
<feature type="domain" description="Peptidase M48" evidence="14">
    <location>
        <begin position="141"/>
        <end position="331"/>
    </location>
</feature>
<evidence type="ECO:0000256" key="6">
    <source>
        <dbReference type="ARBA" id="ARBA00022723"/>
    </source>
</evidence>
<dbReference type="GO" id="GO:0006508">
    <property type="term" value="P:proteolysis"/>
    <property type="evidence" value="ECO:0007669"/>
    <property type="project" value="UniProtKB-KW"/>
</dbReference>
<comment type="caution">
    <text evidence="15">The sequence shown here is derived from an EMBL/GenBank/DDBJ whole genome shotgun (WGS) entry which is preliminary data.</text>
</comment>
<evidence type="ECO:0000313" key="16">
    <source>
        <dbReference type="Proteomes" id="UP000279911"/>
    </source>
</evidence>
<comment type="subcellular location">
    <subcellularLocation>
        <location evidence="2">Cell membrane</location>
        <topology evidence="2">Multi-pass membrane protein</topology>
    </subcellularLocation>
</comment>
<dbReference type="PANTHER" id="PTHR43221">
    <property type="entry name" value="PROTEASE HTPX"/>
    <property type="match status" value="1"/>
</dbReference>
<gene>
    <name evidence="15" type="ORF">EJA10_04960</name>
</gene>
<keyword evidence="9 13" id="KW-1133">Transmembrane helix</keyword>
<evidence type="ECO:0000259" key="14">
    <source>
        <dbReference type="Pfam" id="PF01435"/>
    </source>
</evidence>
<dbReference type="AlphaFoldDB" id="A0A3R9F2H3"/>
<evidence type="ECO:0000256" key="9">
    <source>
        <dbReference type="ARBA" id="ARBA00022989"/>
    </source>
</evidence>
<evidence type="ECO:0000256" key="8">
    <source>
        <dbReference type="ARBA" id="ARBA00022833"/>
    </source>
</evidence>
<dbReference type="OrthoDB" id="9789270at2"/>
<keyword evidence="10" id="KW-0482">Metalloprotease</keyword>
<keyword evidence="6" id="KW-0479">Metal-binding</keyword>
<evidence type="ECO:0000256" key="2">
    <source>
        <dbReference type="ARBA" id="ARBA00004651"/>
    </source>
</evidence>
<evidence type="ECO:0000256" key="7">
    <source>
        <dbReference type="ARBA" id="ARBA00022801"/>
    </source>
</evidence>
<evidence type="ECO:0000256" key="4">
    <source>
        <dbReference type="ARBA" id="ARBA00022670"/>
    </source>
</evidence>
<keyword evidence="8" id="KW-0862">Zinc</keyword>
<keyword evidence="4" id="KW-0645">Protease</keyword>
<sequence>MRMTVQEFEMLVNKLEKQASANPRLYRFKVIMLTGLGFGYVALFLSLFLFLMAISITMIADGSFTFGNVKVLLLTGTLSFFIIKALIVKMDMPDGYYLQREDAPKLFDMIDTLRHKLNTPKIDAIVLDSEFNASVAQISSFGMFGKKRNVLVIGIPLLSTLSEQQFTAVLAHELAHISNSDTALGARIYRLRMSWGRLLHSLEENEQFGTFIFKKFFQWFYPRFDAYTFAMARQQEYDADRSAAAVTSPQAMGEALVSISVAAPYFYRDFYSELFEECAKTNSVPQPYSNFTEKFQTLSDQKATEYFDEQLAEESYMTDTHPCLRDRLASLGVAAELPVRQQESALDYFFAFPGRIISDFNQMWVDYNQDNWKEEIENFNESKQRYEELSKKQVTTLDELLEKAYLTAEYNSLEAAVPFYEEIAEKYSQDSRTAGALMTLGEHYLESKDTAEKGRQLINLAMSYDWELRLPGLDLLCGYYYETEQRELFEQTREELEKWEETVEASNEECDFIQPTDHFTTHDKERKEIMAGMSQLAQYREITKAYLVRKQIKAIPEREQYVLGLELSLPDSTDLDEAEEALYEKYINGLGEFENTCVVILNDIEDLRKSMQKVENSLIYTPSDKEQAS</sequence>
<protein>
    <recommendedName>
        <fullName evidence="14">Peptidase M48 domain-containing protein</fullName>
    </recommendedName>
</protein>
<dbReference type="CDD" id="cd07328">
    <property type="entry name" value="M48_Ste24p_like"/>
    <property type="match status" value="1"/>
</dbReference>
<evidence type="ECO:0000256" key="13">
    <source>
        <dbReference type="SAM" id="Phobius"/>
    </source>
</evidence>
<dbReference type="EMBL" id="RSFW01000007">
    <property type="protein sequence ID" value="RSD28438.1"/>
    <property type="molecule type" value="Genomic_DNA"/>
</dbReference>
<name>A0A3R9F2H3_9BACI</name>
<keyword evidence="3" id="KW-1003">Cell membrane</keyword>
<keyword evidence="5 13" id="KW-0812">Transmembrane</keyword>
<feature type="coiled-coil region" evidence="12">
    <location>
        <begin position="482"/>
        <end position="509"/>
    </location>
</feature>
<evidence type="ECO:0000256" key="12">
    <source>
        <dbReference type="SAM" id="Coils"/>
    </source>
</evidence>
<feature type="transmembrane region" description="Helical" evidence="13">
    <location>
        <begin position="71"/>
        <end position="88"/>
    </location>
</feature>